<gene>
    <name evidence="1" type="ORF">B0O44_10534</name>
</gene>
<keyword evidence="2" id="KW-1185">Reference proteome</keyword>
<dbReference type="Gene3D" id="1.10.10.10">
    <property type="entry name" value="Winged helix-like DNA-binding domain superfamily/Winged helix DNA-binding domain"/>
    <property type="match status" value="1"/>
</dbReference>
<accession>A0A318UAR4</accession>
<dbReference type="GO" id="GO:0003700">
    <property type="term" value="F:DNA-binding transcription factor activity"/>
    <property type="evidence" value="ECO:0007669"/>
    <property type="project" value="TreeGrafter"/>
</dbReference>
<proteinExistence type="predicted"/>
<dbReference type="GO" id="GO:0005829">
    <property type="term" value="C:cytosol"/>
    <property type="evidence" value="ECO:0007669"/>
    <property type="project" value="TreeGrafter"/>
</dbReference>
<comment type="caution">
    <text evidence="1">The sequence shown here is derived from an EMBL/GenBank/DDBJ whole genome shotgun (WGS) entry which is preliminary data.</text>
</comment>
<sequence length="136" mass="14911">MNNGRFAISLHILTLLDQSNGEVLSSEYIAGSININPVLVRKELISLRNQGLVLSKEGKNGGSYLAKSSTEITLAEIYNSVKQISLLGQAKNTPNPKCPVGKQINKHLNDLYVNTENVLIKELAAQTLADFSRKFN</sequence>
<keyword evidence="1" id="KW-0238">DNA-binding</keyword>
<reference evidence="1 2" key="1">
    <citation type="submission" date="2018-06" db="EMBL/GenBank/DDBJ databases">
        <title>Genomic Encyclopedia of Archaeal and Bacterial Type Strains, Phase II (KMG-II): from individual species to whole genera.</title>
        <authorList>
            <person name="Goeker M."/>
        </authorList>
    </citation>
    <scope>NUCLEOTIDE SEQUENCE [LARGE SCALE GENOMIC DNA]</scope>
    <source>
        <strain evidence="1 2">DSM 27372</strain>
    </source>
</reference>
<evidence type="ECO:0000313" key="1">
    <source>
        <dbReference type="EMBL" id="PYF72665.1"/>
    </source>
</evidence>
<dbReference type="InterPro" id="IPR000944">
    <property type="entry name" value="Tscrpt_reg_Rrf2"/>
</dbReference>
<protein>
    <submittedName>
        <fullName evidence="1">DNA-binding IscR family transcriptional regulator</fullName>
    </submittedName>
</protein>
<dbReference type="AlphaFoldDB" id="A0A318UAR4"/>
<organism evidence="1 2">
    <name type="scientific">Pedobacter nutrimenti</name>
    <dbReference type="NCBI Taxonomy" id="1241337"/>
    <lineage>
        <taxon>Bacteria</taxon>
        <taxon>Pseudomonadati</taxon>
        <taxon>Bacteroidota</taxon>
        <taxon>Sphingobacteriia</taxon>
        <taxon>Sphingobacteriales</taxon>
        <taxon>Sphingobacteriaceae</taxon>
        <taxon>Pedobacter</taxon>
    </lineage>
</organism>
<dbReference type="RefSeq" id="WP_110832062.1">
    <property type="nucleotide sequence ID" value="NZ_QKLU01000005.1"/>
</dbReference>
<dbReference type="PANTHER" id="PTHR33221">
    <property type="entry name" value="WINGED HELIX-TURN-HELIX TRANSCRIPTIONAL REGULATOR, RRF2 FAMILY"/>
    <property type="match status" value="1"/>
</dbReference>
<dbReference type="InterPro" id="IPR036388">
    <property type="entry name" value="WH-like_DNA-bd_sf"/>
</dbReference>
<name>A0A318UAR4_9SPHI</name>
<dbReference type="Proteomes" id="UP000248198">
    <property type="component" value="Unassembled WGS sequence"/>
</dbReference>
<dbReference type="InterPro" id="IPR036390">
    <property type="entry name" value="WH_DNA-bd_sf"/>
</dbReference>
<dbReference type="SUPFAM" id="SSF46785">
    <property type="entry name" value="Winged helix' DNA-binding domain"/>
    <property type="match status" value="1"/>
</dbReference>
<dbReference type="Pfam" id="PF02082">
    <property type="entry name" value="Rrf2"/>
    <property type="match status" value="1"/>
</dbReference>
<evidence type="ECO:0000313" key="2">
    <source>
        <dbReference type="Proteomes" id="UP000248198"/>
    </source>
</evidence>
<dbReference type="GO" id="GO:0003677">
    <property type="term" value="F:DNA binding"/>
    <property type="evidence" value="ECO:0007669"/>
    <property type="project" value="UniProtKB-KW"/>
</dbReference>
<dbReference type="PROSITE" id="PS51197">
    <property type="entry name" value="HTH_RRF2_2"/>
    <property type="match status" value="1"/>
</dbReference>
<dbReference type="PANTHER" id="PTHR33221:SF15">
    <property type="entry name" value="HTH-TYPE TRANSCRIPTIONAL REGULATOR YWGB-RELATED"/>
    <property type="match status" value="1"/>
</dbReference>
<dbReference type="EMBL" id="QKLU01000005">
    <property type="protein sequence ID" value="PYF72665.1"/>
    <property type="molecule type" value="Genomic_DNA"/>
</dbReference>
<dbReference type="OrthoDB" id="213028at2"/>